<dbReference type="EMBL" id="CAJNIZ010003683">
    <property type="protein sequence ID" value="CAE7224854.1"/>
    <property type="molecule type" value="Genomic_DNA"/>
</dbReference>
<dbReference type="AlphaFoldDB" id="A0A812KID5"/>
<comment type="caution">
    <text evidence="2">The sequence shown here is derived from an EMBL/GenBank/DDBJ whole genome shotgun (WGS) entry which is preliminary data.</text>
</comment>
<evidence type="ECO:0000313" key="3">
    <source>
        <dbReference type="Proteomes" id="UP000649617"/>
    </source>
</evidence>
<dbReference type="OrthoDB" id="428594at2759"/>
<evidence type="ECO:0000256" key="1">
    <source>
        <dbReference type="SAM" id="SignalP"/>
    </source>
</evidence>
<gene>
    <name evidence="2" type="primary">HERC2</name>
    <name evidence="2" type="ORF">SPIL2461_LOCUS3123</name>
</gene>
<sequence>MRTLPAVSTFAFIALFGVVLCRAAYVDQRAQKTIPWASIEPVMLRTKPISEEDEAGAEHEPKRRCCCSQLACLKDWCLWCTGICFGVENIVQIFTELLPNAPEATVNRCIKSLHAHRSGVAKDSLAIILQPGEKFDVKESMLCVWQDRNPGRAKCEIVWAVDPWNLPKVKTAL</sequence>
<keyword evidence="3" id="KW-1185">Reference proteome</keyword>
<feature type="signal peptide" evidence="1">
    <location>
        <begin position="1"/>
        <end position="23"/>
    </location>
</feature>
<accession>A0A812KID5</accession>
<name>A0A812KID5_SYMPI</name>
<reference evidence="2" key="1">
    <citation type="submission" date="2021-02" db="EMBL/GenBank/DDBJ databases">
        <authorList>
            <person name="Dougan E. K."/>
            <person name="Rhodes N."/>
            <person name="Thang M."/>
            <person name="Chan C."/>
        </authorList>
    </citation>
    <scope>NUCLEOTIDE SEQUENCE</scope>
</reference>
<keyword evidence="1" id="KW-0732">Signal</keyword>
<organism evidence="2 3">
    <name type="scientific">Symbiodinium pilosum</name>
    <name type="common">Dinoflagellate</name>
    <dbReference type="NCBI Taxonomy" id="2952"/>
    <lineage>
        <taxon>Eukaryota</taxon>
        <taxon>Sar</taxon>
        <taxon>Alveolata</taxon>
        <taxon>Dinophyceae</taxon>
        <taxon>Suessiales</taxon>
        <taxon>Symbiodiniaceae</taxon>
        <taxon>Symbiodinium</taxon>
    </lineage>
</organism>
<evidence type="ECO:0000313" key="2">
    <source>
        <dbReference type="EMBL" id="CAE7224854.1"/>
    </source>
</evidence>
<protein>
    <submittedName>
        <fullName evidence="2">HERC2 protein</fullName>
    </submittedName>
</protein>
<feature type="chain" id="PRO_5032681150" evidence="1">
    <location>
        <begin position="24"/>
        <end position="173"/>
    </location>
</feature>
<proteinExistence type="predicted"/>
<dbReference type="Proteomes" id="UP000649617">
    <property type="component" value="Unassembled WGS sequence"/>
</dbReference>